<reference evidence="2" key="1">
    <citation type="journal article" date="2021" name="PeerJ">
        <title>Extensive microbial diversity within the chicken gut microbiome revealed by metagenomics and culture.</title>
        <authorList>
            <person name="Gilroy R."/>
            <person name="Ravi A."/>
            <person name="Getino M."/>
            <person name="Pursley I."/>
            <person name="Horton D.L."/>
            <person name="Alikhan N.F."/>
            <person name="Baker D."/>
            <person name="Gharbi K."/>
            <person name="Hall N."/>
            <person name="Watson M."/>
            <person name="Adriaenssens E.M."/>
            <person name="Foster-Nyarko E."/>
            <person name="Jarju S."/>
            <person name="Secka A."/>
            <person name="Antonio M."/>
            <person name="Oren A."/>
            <person name="Chaudhuri R.R."/>
            <person name="La Ragione R."/>
            <person name="Hildebrand F."/>
            <person name="Pallen M.J."/>
        </authorList>
    </citation>
    <scope>NUCLEOTIDE SEQUENCE</scope>
    <source>
        <strain evidence="2">CHK192-9172</strain>
    </source>
</reference>
<gene>
    <name evidence="2" type="ORF">IAA08_05135</name>
</gene>
<dbReference type="InterPro" id="IPR002539">
    <property type="entry name" value="MaoC-like_dom"/>
</dbReference>
<dbReference type="EMBL" id="DXCH01000143">
    <property type="protein sequence ID" value="HIZ07302.1"/>
    <property type="molecule type" value="Genomic_DNA"/>
</dbReference>
<dbReference type="Pfam" id="PF01575">
    <property type="entry name" value="MaoC_dehydratas"/>
    <property type="match status" value="1"/>
</dbReference>
<dbReference type="InterPro" id="IPR029069">
    <property type="entry name" value="HotDog_dom_sf"/>
</dbReference>
<feature type="domain" description="MaoC-like" evidence="1">
    <location>
        <begin position="118"/>
        <end position="210"/>
    </location>
</feature>
<sequence>MKIGIKYCGGCNPRYQREAEVEKLKKKLPDCNFTYDSSEVCNVWIAVHGCPSACAHKEMLKAKDGILEAVKARDFVQIVKKIQEKLEEKKERGEGCRPEEKWTDDGRRILKIGQKASCTKNIDEEGITAFARVTGDFNKLHTDGEFARKTIYRRPVAHGLLTASLISTVMGTKMPGPGTVMAEIDFQFLMPVYPGDTIRAEVVFESVREHPNHYEGFFRGTCVNQDGVEVVAGSCRQILPKKMFAVYTTTEEGEIEK</sequence>
<accession>A0A9D2IFN0</accession>
<dbReference type="PANTHER" id="PTHR43437:SF3">
    <property type="entry name" value="HYDROXYACYL-THIOESTER DEHYDRATASE TYPE 2, MITOCHONDRIAL"/>
    <property type="match status" value="1"/>
</dbReference>
<protein>
    <submittedName>
        <fullName evidence="2">MaoC family dehydratase</fullName>
    </submittedName>
</protein>
<dbReference type="CDD" id="cd03449">
    <property type="entry name" value="R_hydratase"/>
    <property type="match status" value="1"/>
</dbReference>
<comment type="caution">
    <text evidence="2">The sequence shown here is derived from an EMBL/GenBank/DDBJ whole genome shotgun (WGS) entry which is preliminary data.</text>
</comment>
<dbReference type="PANTHER" id="PTHR43437">
    <property type="entry name" value="HYDROXYACYL-THIOESTER DEHYDRATASE TYPE 2, MITOCHONDRIAL-RELATED"/>
    <property type="match status" value="1"/>
</dbReference>
<evidence type="ECO:0000259" key="1">
    <source>
        <dbReference type="Pfam" id="PF01575"/>
    </source>
</evidence>
<dbReference type="GO" id="GO:0019171">
    <property type="term" value="F:(3R)-hydroxyacyl-[acyl-carrier-protein] dehydratase activity"/>
    <property type="evidence" value="ECO:0007669"/>
    <property type="project" value="TreeGrafter"/>
</dbReference>
<name>A0A9D2IFN0_9FIRM</name>
<organism evidence="2 3">
    <name type="scientific">Candidatus Eubacterium avistercoris</name>
    <dbReference type="NCBI Taxonomy" id="2838567"/>
    <lineage>
        <taxon>Bacteria</taxon>
        <taxon>Bacillati</taxon>
        <taxon>Bacillota</taxon>
        <taxon>Clostridia</taxon>
        <taxon>Eubacteriales</taxon>
        <taxon>Eubacteriaceae</taxon>
        <taxon>Eubacterium</taxon>
    </lineage>
</organism>
<dbReference type="AlphaFoldDB" id="A0A9D2IFN0"/>
<dbReference type="SUPFAM" id="SSF54637">
    <property type="entry name" value="Thioesterase/thiol ester dehydrase-isomerase"/>
    <property type="match status" value="1"/>
</dbReference>
<dbReference type="InterPro" id="IPR050965">
    <property type="entry name" value="UPF0336/Enoyl-CoA_hydratase"/>
</dbReference>
<dbReference type="GO" id="GO:0006633">
    <property type="term" value="P:fatty acid biosynthetic process"/>
    <property type="evidence" value="ECO:0007669"/>
    <property type="project" value="TreeGrafter"/>
</dbReference>
<proteinExistence type="predicted"/>
<dbReference type="Gene3D" id="3.10.129.10">
    <property type="entry name" value="Hotdog Thioesterase"/>
    <property type="match status" value="1"/>
</dbReference>
<evidence type="ECO:0000313" key="3">
    <source>
        <dbReference type="Proteomes" id="UP000824024"/>
    </source>
</evidence>
<evidence type="ECO:0000313" key="2">
    <source>
        <dbReference type="EMBL" id="HIZ07302.1"/>
    </source>
</evidence>
<dbReference type="Proteomes" id="UP000824024">
    <property type="component" value="Unassembled WGS sequence"/>
</dbReference>
<reference evidence="2" key="2">
    <citation type="submission" date="2021-04" db="EMBL/GenBank/DDBJ databases">
        <authorList>
            <person name="Gilroy R."/>
        </authorList>
    </citation>
    <scope>NUCLEOTIDE SEQUENCE</scope>
    <source>
        <strain evidence="2">CHK192-9172</strain>
    </source>
</reference>